<sequence length="385" mass="42020">MKPISEVRVLDMGQITAGPMASWLLDPLVSEVIKIERPDGGESGRPNPSADSDEMSYAFQSGNYNKKSLGVNIDSEQGQEIVKSLANEADVLIENFRPQTLTELGLGPEELRNENNSLIYCSISGFGHDSAETNQRAYDSTIQAMSGLMNLTGFKGDGPVKLGPSVMDVLPGFVSATAIITALYERKSTGEGQHIDISMQDCAAWMLQSRLPFSNEPTNHGPSRSPEALAGVFETETDWVTISVQDEESCERLKTNIQNTDPAIDWGNSDDAVENVVAEWAVQRPTQEVIKTCSQSGVKASKVQSIEDVAESRHLEQRGAFDKVNYGGESMRLPVSPYTSAKQSASETESREAPEVGEHTDQILSEILGYNRATLEQLRSENVIN</sequence>
<dbReference type="Proteomes" id="UP000308037">
    <property type="component" value="Unassembled WGS sequence"/>
</dbReference>
<evidence type="ECO:0000256" key="2">
    <source>
        <dbReference type="SAM" id="MobiDB-lite"/>
    </source>
</evidence>
<dbReference type="Gene3D" id="3.40.50.10540">
    <property type="entry name" value="Crotonobetainyl-coa:carnitine coa-transferase, domain 1"/>
    <property type="match status" value="1"/>
</dbReference>
<evidence type="ECO:0000256" key="1">
    <source>
        <dbReference type="ARBA" id="ARBA00022679"/>
    </source>
</evidence>
<dbReference type="PANTHER" id="PTHR48207:SF3">
    <property type="entry name" value="SUCCINATE--HYDROXYMETHYLGLUTARATE COA-TRANSFERASE"/>
    <property type="match status" value="1"/>
</dbReference>
<organism evidence="3 4">
    <name type="scientific">Natronomonas salsuginis</name>
    <dbReference type="NCBI Taxonomy" id="2217661"/>
    <lineage>
        <taxon>Archaea</taxon>
        <taxon>Methanobacteriati</taxon>
        <taxon>Methanobacteriota</taxon>
        <taxon>Stenosarchaea group</taxon>
        <taxon>Halobacteria</taxon>
        <taxon>Halobacteriales</taxon>
        <taxon>Natronomonadaceae</taxon>
        <taxon>Natronomonas</taxon>
    </lineage>
</organism>
<feature type="region of interest" description="Disordered" evidence="2">
    <location>
        <begin position="332"/>
        <end position="360"/>
    </location>
</feature>
<comment type="caution">
    <text evidence="3">The sequence shown here is derived from an EMBL/GenBank/DDBJ whole genome shotgun (WGS) entry which is preliminary data.</text>
</comment>
<keyword evidence="4" id="KW-1185">Reference proteome</keyword>
<dbReference type="Gene3D" id="3.30.1540.10">
    <property type="entry name" value="formyl-coa transferase, domain 3"/>
    <property type="match status" value="1"/>
</dbReference>
<dbReference type="InterPro" id="IPR003673">
    <property type="entry name" value="CoA-Trfase_fam_III"/>
</dbReference>
<proteinExistence type="predicted"/>
<dbReference type="AlphaFoldDB" id="A0A4U5J9Y4"/>
<dbReference type="InterPro" id="IPR050483">
    <property type="entry name" value="CoA-transferase_III_domain"/>
</dbReference>
<dbReference type="SUPFAM" id="SSF89796">
    <property type="entry name" value="CoA-transferase family III (CaiB/BaiF)"/>
    <property type="match status" value="1"/>
</dbReference>
<dbReference type="InterPro" id="IPR044855">
    <property type="entry name" value="CoA-Trfase_III_dom3_sf"/>
</dbReference>
<dbReference type="OrthoDB" id="28444at2157"/>
<feature type="compositionally biased region" description="Basic and acidic residues" evidence="2">
    <location>
        <begin position="348"/>
        <end position="360"/>
    </location>
</feature>
<dbReference type="Pfam" id="PF02515">
    <property type="entry name" value="CoA_transf_3"/>
    <property type="match status" value="1"/>
</dbReference>
<evidence type="ECO:0000313" key="4">
    <source>
        <dbReference type="Proteomes" id="UP000308037"/>
    </source>
</evidence>
<dbReference type="RefSeq" id="WP_137277086.1">
    <property type="nucleotide sequence ID" value="NZ_QKNX01000005.1"/>
</dbReference>
<keyword evidence="1 3" id="KW-0808">Transferase</keyword>
<name>A0A4U5J9Y4_9EURY</name>
<dbReference type="EMBL" id="QKNX01000005">
    <property type="protein sequence ID" value="TKR25051.1"/>
    <property type="molecule type" value="Genomic_DNA"/>
</dbReference>
<gene>
    <name evidence="3" type="ORF">DM868_11835</name>
</gene>
<evidence type="ECO:0000313" key="3">
    <source>
        <dbReference type="EMBL" id="TKR25051.1"/>
    </source>
</evidence>
<dbReference type="GO" id="GO:0008410">
    <property type="term" value="F:CoA-transferase activity"/>
    <property type="evidence" value="ECO:0007669"/>
    <property type="project" value="TreeGrafter"/>
</dbReference>
<feature type="compositionally biased region" description="Polar residues" evidence="2">
    <location>
        <begin position="337"/>
        <end position="347"/>
    </location>
</feature>
<protein>
    <submittedName>
        <fullName evidence="3">CoA transferase</fullName>
    </submittedName>
</protein>
<reference evidence="3 4" key="1">
    <citation type="submission" date="2019-04" db="EMBL/GenBank/DDBJ databases">
        <title>Natronomonas sp. F20-122 a newhaloarchaeon isolated from a saline saltern of Isla Bacuta, Huelva, Spain.</title>
        <authorList>
            <person name="Duran-Viseras A."/>
            <person name="Sanchez-Porro C."/>
            <person name="Ventosa A."/>
        </authorList>
    </citation>
    <scope>NUCLEOTIDE SEQUENCE [LARGE SCALE GENOMIC DNA]</scope>
    <source>
        <strain evidence="3 4">F20-122</strain>
    </source>
</reference>
<accession>A0A4U5J9Y4</accession>
<dbReference type="InterPro" id="IPR023606">
    <property type="entry name" value="CoA-Trfase_III_dom_1_sf"/>
</dbReference>
<dbReference type="PANTHER" id="PTHR48207">
    <property type="entry name" value="SUCCINATE--HYDROXYMETHYLGLUTARATE COA-TRANSFERASE"/>
    <property type="match status" value="1"/>
</dbReference>